<feature type="non-terminal residue" evidence="1">
    <location>
        <position position="1"/>
    </location>
</feature>
<dbReference type="EMBL" id="CAUOFW020005454">
    <property type="protein sequence ID" value="CAK9170219.1"/>
    <property type="molecule type" value="Genomic_DNA"/>
</dbReference>
<organism evidence="1 2">
    <name type="scientific">Ilex paraguariensis</name>
    <name type="common">yerba mate</name>
    <dbReference type="NCBI Taxonomy" id="185542"/>
    <lineage>
        <taxon>Eukaryota</taxon>
        <taxon>Viridiplantae</taxon>
        <taxon>Streptophyta</taxon>
        <taxon>Embryophyta</taxon>
        <taxon>Tracheophyta</taxon>
        <taxon>Spermatophyta</taxon>
        <taxon>Magnoliopsida</taxon>
        <taxon>eudicotyledons</taxon>
        <taxon>Gunneridae</taxon>
        <taxon>Pentapetalae</taxon>
        <taxon>asterids</taxon>
        <taxon>campanulids</taxon>
        <taxon>Aquifoliales</taxon>
        <taxon>Aquifoliaceae</taxon>
        <taxon>Ilex</taxon>
    </lineage>
</organism>
<reference evidence="1 2" key="1">
    <citation type="submission" date="2024-02" db="EMBL/GenBank/DDBJ databases">
        <authorList>
            <person name="Vignale AGUSTIN F."/>
            <person name="Sosa J E."/>
            <person name="Modenutti C."/>
        </authorList>
    </citation>
    <scope>NUCLEOTIDE SEQUENCE [LARGE SCALE GENOMIC DNA]</scope>
</reference>
<accession>A0ABC8TTN0</accession>
<name>A0ABC8TTN0_9AQUA</name>
<evidence type="ECO:0000313" key="2">
    <source>
        <dbReference type="Proteomes" id="UP001642360"/>
    </source>
</evidence>
<sequence>MMELQSANPLFLTITVYVGGCQWKNKSWRQLDEERIREIDKQGKGMEARRRWKMKLDVLSPLIARWFPLFMGIKESLLGELRLIVEVKPYSWASTSISRSGRDGQSDVSSFSRAYVYETGAPPAIQSRTYASLSTTGTGTKPPIEKTTTL</sequence>
<dbReference type="AlphaFoldDB" id="A0ABC8TTN0"/>
<feature type="non-terminal residue" evidence="1">
    <location>
        <position position="150"/>
    </location>
</feature>
<dbReference type="Proteomes" id="UP001642360">
    <property type="component" value="Unassembled WGS sequence"/>
</dbReference>
<proteinExistence type="predicted"/>
<keyword evidence="2" id="KW-1185">Reference proteome</keyword>
<protein>
    <submittedName>
        <fullName evidence="1">Uncharacterized protein</fullName>
    </submittedName>
</protein>
<gene>
    <name evidence="1" type="ORF">ILEXP_LOCUS39704</name>
</gene>
<comment type="caution">
    <text evidence="1">The sequence shown here is derived from an EMBL/GenBank/DDBJ whole genome shotgun (WGS) entry which is preliminary data.</text>
</comment>
<evidence type="ECO:0000313" key="1">
    <source>
        <dbReference type="EMBL" id="CAK9170219.1"/>
    </source>
</evidence>